<evidence type="ECO:0000313" key="6">
    <source>
        <dbReference type="Proteomes" id="UP000640489"/>
    </source>
</evidence>
<sequence length="283" mass="30849">MRRRVGLMVVGMVTAAGLVAGGTATAGTQTAKRPAQQHVVVEDITIPVPGQDPVQAWYVHPAGEAKKHSAPAVLWLHWLGEINNDRSEYLSEAVGLAGKGVYSVLPNGYFPWVPNPDGTTGDVTLVENQVAAFRSALDRLASERAVDPTRIALVGHDYGAMYGALLADSDDRISAMVLQAPDALMGNWFAQFWLQLEGDARTQYLVLFDGLDPVDHTARLGDRVLFQWAGRDDFIGQDVRDAYAASSPDAQVDFYERNDHEFRDDARADRLAFLADQLGLPSS</sequence>
<keyword evidence="3" id="KW-0732">Signal</keyword>
<dbReference type="PANTHER" id="PTHR22946">
    <property type="entry name" value="DIENELACTONE HYDROLASE DOMAIN-CONTAINING PROTEIN-RELATED"/>
    <property type="match status" value="1"/>
</dbReference>
<protein>
    <submittedName>
        <fullName evidence="5">Alpha/beta fold hydrolase</fullName>
    </submittedName>
</protein>
<evidence type="ECO:0000259" key="4">
    <source>
        <dbReference type="Pfam" id="PF00561"/>
    </source>
</evidence>
<dbReference type="GO" id="GO:0052689">
    <property type="term" value="F:carboxylic ester hydrolase activity"/>
    <property type="evidence" value="ECO:0007669"/>
    <property type="project" value="UniProtKB-ARBA"/>
</dbReference>
<organism evidence="5 6">
    <name type="scientific">Nocardioides islandensis</name>
    <dbReference type="NCBI Taxonomy" id="433663"/>
    <lineage>
        <taxon>Bacteria</taxon>
        <taxon>Bacillati</taxon>
        <taxon>Actinomycetota</taxon>
        <taxon>Actinomycetes</taxon>
        <taxon>Propionibacteriales</taxon>
        <taxon>Nocardioidaceae</taxon>
        <taxon>Nocardioides</taxon>
    </lineage>
</organism>
<feature type="signal peptide" evidence="3">
    <location>
        <begin position="1"/>
        <end position="26"/>
    </location>
</feature>
<dbReference type="InterPro" id="IPR029058">
    <property type="entry name" value="AB_hydrolase_fold"/>
</dbReference>
<keyword evidence="6" id="KW-1185">Reference proteome</keyword>
<dbReference type="Gene3D" id="3.40.50.1820">
    <property type="entry name" value="alpha/beta hydrolase"/>
    <property type="match status" value="1"/>
</dbReference>
<evidence type="ECO:0000313" key="5">
    <source>
        <dbReference type="EMBL" id="MBF4762238.1"/>
    </source>
</evidence>
<evidence type="ECO:0000256" key="3">
    <source>
        <dbReference type="SAM" id="SignalP"/>
    </source>
</evidence>
<feature type="domain" description="AB hydrolase-1" evidence="4">
    <location>
        <begin position="129"/>
        <end position="204"/>
    </location>
</feature>
<feature type="chain" id="PRO_5037481496" evidence="3">
    <location>
        <begin position="27"/>
        <end position="283"/>
    </location>
</feature>
<keyword evidence="1 5" id="KW-0378">Hydrolase</keyword>
<comment type="caution">
    <text evidence="5">The sequence shown here is derived from an EMBL/GenBank/DDBJ whole genome shotgun (WGS) entry which is preliminary data.</text>
</comment>
<dbReference type="InterPro" id="IPR000073">
    <property type="entry name" value="AB_hydrolase_1"/>
</dbReference>
<dbReference type="AlphaFoldDB" id="A0A930YCZ9"/>
<dbReference type="RefSeq" id="WP_194705375.1">
    <property type="nucleotide sequence ID" value="NZ_JADKPN010000001.1"/>
</dbReference>
<reference evidence="5" key="1">
    <citation type="submission" date="2020-11" db="EMBL/GenBank/DDBJ databases">
        <title>Nocardioides sp. nov., isolated from Soil of Cynanchum wilfordii Hemsley rhizosphere.</title>
        <authorList>
            <person name="Lee J.-S."/>
            <person name="Suh M.K."/>
            <person name="Kim J.-S."/>
        </authorList>
    </citation>
    <scope>NUCLEOTIDE SEQUENCE</scope>
    <source>
        <strain evidence="5">KCTC 19275</strain>
    </source>
</reference>
<comment type="similarity">
    <text evidence="2">Belongs to the AB hydrolase superfamily. FUS2 hydrolase family.</text>
</comment>
<dbReference type="Pfam" id="PF00561">
    <property type="entry name" value="Abhydrolase_1"/>
    <property type="match status" value="1"/>
</dbReference>
<dbReference type="InterPro" id="IPR050261">
    <property type="entry name" value="FrsA_esterase"/>
</dbReference>
<gene>
    <name evidence="5" type="ORF">ISU07_03795</name>
</gene>
<evidence type="ECO:0000256" key="2">
    <source>
        <dbReference type="ARBA" id="ARBA00038115"/>
    </source>
</evidence>
<dbReference type="EMBL" id="JADKPN010000001">
    <property type="protein sequence ID" value="MBF4762238.1"/>
    <property type="molecule type" value="Genomic_DNA"/>
</dbReference>
<evidence type="ECO:0000256" key="1">
    <source>
        <dbReference type="ARBA" id="ARBA00022801"/>
    </source>
</evidence>
<accession>A0A930YCZ9</accession>
<dbReference type="Proteomes" id="UP000640489">
    <property type="component" value="Unassembled WGS sequence"/>
</dbReference>
<dbReference type="SUPFAM" id="SSF53474">
    <property type="entry name" value="alpha/beta-Hydrolases"/>
    <property type="match status" value="1"/>
</dbReference>
<proteinExistence type="inferred from homology"/>
<name>A0A930YCZ9_9ACTN</name>
<dbReference type="PANTHER" id="PTHR22946:SF9">
    <property type="entry name" value="POLYKETIDE TRANSFERASE AF380"/>
    <property type="match status" value="1"/>
</dbReference>